<protein>
    <submittedName>
        <fullName evidence="6">Manganese efflux pump MntP</fullName>
    </submittedName>
</protein>
<dbReference type="EMBL" id="NIZT01000003">
    <property type="protein sequence ID" value="RBQ24451.1"/>
    <property type="molecule type" value="Genomic_DNA"/>
</dbReference>
<evidence type="ECO:0000313" key="6">
    <source>
        <dbReference type="EMBL" id="RBQ24451.1"/>
    </source>
</evidence>
<proteinExistence type="predicted"/>
<gene>
    <name evidence="6" type="primary">mntP_2</name>
    <name evidence="6" type="ORF">ALNOE001_00950</name>
</gene>
<feature type="transmembrane region" description="Helical" evidence="5">
    <location>
        <begin position="47"/>
        <end position="68"/>
    </location>
</feature>
<evidence type="ECO:0000256" key="1">
    <source>
        <dbReference type="ARBA" id="ARBA00022475"/>
    </source>
</evidence>
<comment type="caution">
    <text evidence="6">The sequence shown here is derived from an EMBL/GenBank/DDBJ whole genome shotgun (WGS) entry which is preliminary data.</text>
</comment>
<keyword evidence="4 5" id="KW-0472">Membrane</keyword>
<name>A0A366MDW8_9EURY</name>
<feature type="transmembrane region" description="Helical" evidence="5">
    <location>
        <begin position="80"/>
        <end position="99"/>
    </location>
</feature>
<evidence type="ECO:0000256" key="4">
    <source>
        <dbReference type="ARBA" id="ARBA00023136"/>
    </source>
</evidence>
<evidence type="ECO:0000256" key="3">
    <source>
        <dbReference type="ARBA" id="ARBA00022989"/>
    </source>
</evidence>
<evidence type="ECO:0000256" key="5">
    <source>
        <dbReference type="SAM" id="Phobius"/>
    </source>
</evidence>
<organism evidence="6 7">
    <name type="scientific">Candidatus Methanobinarius endosymbioticus</name>
    <dbReference type="NCBI Taxonomy" id="2006182"/>
    <lineage>
        <taxon>Archaea</taxon>
        <taxon>Methanobacteriati</taxon>
        <taxon>Methanobacteriota</taxon>
        <taxon>Methanomada group</taxon>
        <taxon>Methanobacteria</taxon>
        <taxon>Methanobacteriales</taxon>
        <taxon>Methanobacteriaceae</taxon>
        <taxon>Candidatus Methanobinarius</taxon>
    </lineage>
</organism>
<feature type="transmembrane region" description="Helical" evidence="5">
    <location>
        <begin position="22"/>
        <end position="40"/>
    </location>
</feature>
<dbReference type="PANTHER" id="PTHR35529">
    <property type="entry name" value="MANGANESE EFFLUX PUMP MNTP-RELATED"/>
    <property type="match status" value="1"/>
</dbReference>
<keyword evidence="1" id="KW-1003">Cell membrane</keyword>
<dbReference type="Proteomes" id="UP000253099">
    <property type="component" value="Unassembled WGS sequence"/>
</dbReference>
<dbReference type="Pfam" id="PF02659">
    <property type="entry name" value="Mntp"/>
    <property type="match status" value="1"/>
</dbReference>
<evidence type="ECO:0000313" key="7">
    <source>
        <dbReference type="Proteomes" id="UP000253099"/>
    </source>
</evidence>
<dbReference type="PANTHER" id="PTHR35529:SF1">
    <property type="entry name" value="MANGANESE EFFLUX PUMP MNTP-RELATED"/>
    <property type="match status" value="1"/>
</dbReference>
<keyword evidence="3 5" id="KW-1133">Transmembrane helix</keyword>
<evidence type="ECO:0000256" key="2">
    <source>
        <dbReference type="ARBA" id="ARBA00022692"/>
    </source>
</evidence>
<dbReference type="AlphaFoldDB" id="A0A366MDW8"/>
<keyword evidence="7" id="KW-1185">Reference proteome</keyword>
<reference evidence="6 7" key="1">
    <citation type="submission" date="2018-06" db="EMBL/GenBank/DDBJ databases">
        <title>Genomic insight into two independent archaeal endosymbiosis events.</title>
        <authorList>
            <person name="Lind A.E."/>
            <person name="Lewis W.H."/>
            <person name="Spang A."/>
            <person name="Guy L."/>
            <person name="Embley M.T."/>
            <person name="Ettema T.J.G."/>
        </authorList>
    </citation>
    <scope>NUCLEOTIDE SEQUENCE [LARGE SCALE GENOMIC DNA]</scope>
    <source>
        <strain evidence="6">NOE</strain>
    </source>
</reference>
<dbReference type="InterPro" id="IPR003810">
    <property type="entry name" value="Mntp/YtaF"/>
</dbReference>
<sequence length="105" mass="11429">MVYDGLKKDSRDIPEKFSINEWGSLALIASIDFIAVGITIKTMGLNILEPVILVGIITFILPGLGILLGERLAEIIGNKFEVMGGAILILVAISILIEFSREIFI</sequence>
<accession>A0A366MDW8</accession>
<keyword evidence="2 5" id="KW-0812">Transmembrane</keyword>